<reference evidence="2 3" key="2">
    <citation type="submission" date="2018-11" db="EMBL/GenBank/DDBJ databases">
        <authorList>
            <consortium name="Pathogen Informatics"/>
        </authorList>
    </citation>
    <scope>NUCLEOTIDE SEQUENCE [LARGE SCALE GENOMIC DNA]</scope>
</reference>
<feature type="region of interest" description="Disordered" evidence="1">
    <location>
        <begin position="164"/>
        <end position="183"/>
    </location>
</feature>
<keyword evidence="3" id="KW-1185">Reference proteome</keyword>
<evidence type="ECO:0000256" key="1">
    <source>
        <dbReference type="SAM" id="MobiDB-lite"/>
    </source>
</evidence>
<dbReference type="WBParaSite" id="ASIM_0001013801-mRNA-1">
    <property type="protein sequence ID" value="ASIM_0001013801-mRNA-1"/>
    <property type="gene ID" value="ASIM_0001013801"/>
</dbReference>
<sequence>MEHENALTGGHIISSQTTQPASVGVTQRFLFTATDVHFWTVGPSKVARNETNPVNTSNSGDQLRYYKQEQNTRRRYRCSLYACVYMNAHYETASITYAEVLAIVLLEDRCTVRPMSQHKHQEKQNADQYVEKNELTKDIGDREGFKRSERRKYIDETTSLDTSVKRNDADSNATKSNGDVKNANERDEWDNWMKSKPISVLKLDRTERLVLRIGGRFFLKFFFLEIN</sequence>
<dbReference type="Proteomes" id="UP000267096">
    <property type="component" value="Unassembled WGS sequence"/>
</dbReference>
<proteinExistence type="predicted"/>
<dbReference type="AlphaFoldDB" id="A0A158PMT5"/>
<dbReference type="OrthoDB" id="5875226at2759"/>
<name>A0A158PMT5_ANISI</name>
<reference evidence="4" key="1">
    <citation type="submission" date="2016-04" db="UniProtKB">
        <authorList>
            <consortium name="WormBaseParasite"/>
        </authorList>
    </citation>
    <scope>IDENTIFICATION</scope>
</reference>
<evidence type="ECO:0000313" key="4">
    <source>
        <dbReference type="WBParaSite" id="ASIM_0001013801-mRNA-1"/>
    </source>
</evidence>
<feature type="compositionally biased region" description="Polar residues" evidence="1">
    <location>
        <begin position="170"/>
        <end position="179"/>
    </location>
</feature>
<evidence type="ECO:0000313" key="3">
    <source>
        <dbReference type="Proteomes" id="UP000267096"/>
    </source>
</evidence>
<protein>
    <submittedName>
        <fullName evidence="2 4">Uncharacterized protein</fullName>
    </submittedName>
</protein>
<accession>A0A158PMT5</accession>
<evidence type="ECO:0000313" key="2">
    <source>
        <dbReference type="EMBL" id="VDK41938.1"/>
    </source>
</evidence>
<organism evidence="4">
    <name type="scientific">Anisakis simplex</name>
    <name type="common">Herring worm</name>
    <dbReference type="NCBI Taxonomy" id="6269"/>
    <lineage>
        <taxon>Eukaryota</taxon>
        <taxon>Metazoa</taxon>
        <taxon>Ecdysozoa</taxon>
        <taxon>Nematoda</taxon>
        <taxon>Chromadorea</taxon>
        <taxon>Rhabditida</taxon>
        <taxon>Spirurina</taxon>
        <taxon>Ascaridomorpha</taxon>
        <taxon>Ascaridoidea</taxon>
        <taxon>Anisakidae</taxon>
        <taxon>Anisakis</taxon>
        <taxon>Anisakis simplex complex</taxon>
    </lineage>
</organism>
<gene>
    <name evidence="2" type="ORF">ASIM_LOCUS9869</name>
</gene>
<dbReference type="EMBL" id="UYRR01030974">
    <property type="protein sequence ID" value="VDK41938.1"/>
    <property type="molecule type" value="Genomic_DNA"/>
</dbReference>